<evidence type="ECO:0000256" key="4">
    <source>
        <dbReference type="ARBA" id="ARBA00022741"/>
    </source>
</evidence>
<accession>A0A6M5YG41</accession>
<evidence type="ECO:0000256" key="1">
    <source>
        <dbReference type="ARBA" id="ARBA00022490"/>
    </source>
</evidence>
<keyword evidence="6" id="KW-0342">GTP-binding</keyword>
<dbReference type="Gene3D" id="3.90.550.10">
    <property type="entry name" value="Spore Coat Polysaccharide Biosynthesis Protein SpsA, Chain A"/>
    <property type="match status" value="1"/>
</dbReference>
<gene>
    <name evidence="9" type="ORF">HNV11_08260</name>
</gene>
<keyword evidence="7" id="KW-0501">Molybdenum cofactor biosynthesis</keyword>
<feature type="domain" description="MobA-like NTP transferase" evidence="8">
    <location>
        <begin position="4"/>
        <end position="157"/>
    </location>
</feature>
<keyword evidence="3" id="KW-0479">Metal-binding</keyword>
<keyword evidence="2 9" id="KW-0808">Transferase</keyword>
<organism evidence="9 10">
    <name type="scientific">Spirosoma taeanense</name>
    <dbReference type="NCBI Taxonomy" id="2735870"/>
    <lineage>
        <taxon>Bacteria</taxon>
        <taxon>Pseudomonadati</taxon>
        <taxon>Bacteroidota</taxon>
        <taxon>Cytophagia</taxon>
        <taxon>Cytophagales</taxon>
        <taxon>Cytophagaceae</taxon>
        <taxon>Spirosoma</taxon>
    </lineage>
</organism>
<keyword evidence="4" id="KW-0547">Nucleotide-binding</keyword>
<dbReference type="GO" id="GO:0016779">
    <property type="term" value="F:nucleotidyltransferase activity"/>
    <property type="evidence" value="ECO:0007669"/>
    <property type="project" value="UniProtKB-ARBA"/>
</dbReference>
<dbReference type="GO" id="GO:0006777">
    <property type="term" value="P:Mo-molybdopterin cofactor biosynthetic process"/>
    <property type="evidence" value="ECO:0007669"/>
    <property type="project" value="UniProtKB-KW"/>
</dbReference>
<dbReference type="KEGG" id="stae:HNV11_08260"/>
<dbReference type="InterPro" id="IPR029044">
    <property type="entry name" value="Nucleotide-diphossugar_trans"/>
</dbReference>
<dbReference type="GO" id="GO:0046872">
    <property type="term" value="F:metal ion binding"/>
    <property type="evidence" value="ECO:0007669"/>
    <property type="project" value="UniProtKB-KW"/>
</dbReference>
<keyword evidence="1" id="KW-0963">Cytoplasm</keyword>
<reference evidence="9 10" key="1">
    <citation type="submission" date="2020-05" db="EMBL/GenBank/DDBJ databases">
        <title>Genome sequencing of Spirosoma sp. TS118.</title>
        <authorList>
            <person name="Lee J.-H."/>
            <person name="Jeong S."/>
            <person name="Zhao L."/>
            <person name="Jung J.-H."/>
            <person name="Kim M.-K."/>
            <person name="Lim S."/>
        </authorList>
    </citation>
    <scope>NUCLEOTIDE SEQUENCE [LARGE SCALE GENOMIC DNA]</scope>
    <source>
        <strain evidence="9 10">TS118</strain>
    </source>
</reference>
<dbReference type="InterPro" id="IPR025877">
    <property type="entry name" value="MobA-like_NTP_Trfase"/>
</dbReference>
<keyword evidence="5" id="KW-0460">Magnesium</keyword>
<keyword evidence="10" id="KW-1185">Reference proteome</keyword>
<evidence type="ECO:0000256" key="5">
    <source>
        <dbReference type="ARBA" id="ARBA00022842"/>
    </source>
</evidence>
<evidence type="ECO:0000256" key="3">
    <source>
        <dbReference type="ARBA" id="ARBA00022723"/>
    </source>
</evidence>
<evidence type="ECO:0000256" key="2">
    <source>
        <dbReference type="ARBA" id="ARBA00022679"/>
    </source>
</evidence>
<dbReference type="Pfam" id="PF12804">
    <property type="entry name" value="NTP_transf_3"/>
    <property type="match status" value="1"/>
</dbReference>
<evidence type="ECO:0000313" key="9">
    <source>
        <dbReference type="EMBL" id="QJW92271.1"/>
    </source>
</evidence>
<dbReference type="PANTHER" id="PTHR19136">
    <property type="entry name" value="MOLYBDENUM COFACTOR GUANYLYLTRANSFERASE"/>
    <property type="match status" value="1"/>
</dbReference>
<dbReference type="Proteomes" id="UP000502756">
    <property type="component" value="Chromosome"/>
</dbReference>
<dbReference type="InterPro" id="IPR013482">
    <property type="entry name" value="Molybde_CF_guanTrfase"/>
</dbReference>
<evidence type="ECO:0000259" key="8">
    <source>
        <dbReference type="Pfam" id="PF12804"/>
    </source>
</evidence>
<dbReference type="GO" id="GO:0005525">
    <property type="term" value="F:GTP binding"/>
    <property type="evidence" value="ECO:0007669"/>
    <property type="project" value="UniProtKB-KW"/>
</dbReference>
<dbReference type="EMBL" id="CP053435">
    <property type="protein sequence ID" value="QJW92271.1"/>
    <property type="molecule type" value="Genomic_DNA"/>
</dbReference>
<evidence type="ECO:0000256" key="6">
    <source>
        <dbReference type="ARBA" id="ARBA00023134"/>
    </source>
</evidence>
<dbReference type="CDD" id="cd02503">
    <property type="entry name" value="MobA"/>
    <property type="match status" value="1"/>
</dbReference>
<proteinExistence type="predicted"/>
<protein>
    <submittedName>
        <fullName evidence="9">NTP transferase domain-containing protein</fullName>
    </submittedName>
</protein>
<name>A0A6M5YG41_9BACT</name>
<dbReference type="SUPFAM" id="SSF53448">
    <property type="entry name" value="Nucleotide-diphospho-sugar transferases"/>
    <property type="match status" value="1"/>
</dbReference>
<evidence type="ECO:0000256" key="7">
    <source>
        <dbReference type="ARBA" id="ARBA00023150"/>
    </source>
</evidence>
<evidence type="ECO:0000313" key="10">
    <source>
        <dbReference type="Proteomes" id="UP000502756"/>
    </source>
</evidence>
<dbReference type="PANTHER" id="PTHR19136:SF81">
    <property type="entry name" value="MOLYBDENUM COFACTOR GUANYLYLTRANSFERASE"/>
    <property type="match status" value="1"/>
</dbReference>
<sequence length="188" mass="20611">MLNGLILTGGRSSRMGADKSRLTYHDKPQREFLADLLRPYCEKVFWSVNAEQAAELTGIGQPFIVDAFEVEGPLNGLLSAFQHDPTVAWLVVACDMPLLTSRSLDGLVAARMPTRPATAFYDSDGRYPEPLLSIWEPQSRALLQQALDEGNPSPRKILLMNDAALLTAPDVQELTNVNDPASRSALGF</sequence>
<dbReference type="AlphaFoldDB" id="A0A6M5YG41"/>